<reference evidence="11" key="1">
    <citation type="submission" date="2012-05" db="EMBL/GenBank/DDBJ databases">
        <title>Whole Genome Assembly of Lutzomyia longipalpis.</title>
        <authorList>
            <person name="Richards S."/>
            <person name="Qu C."/>
            <person name="Dillon R."/>
            <person name="Worley K."/>
            <person name="Scherer S."/>
            <person name="Batterton M."/>
            <person name="Taylor A."/>
            <person name="Hawes A."/>
            <person name="Hernandez B."/>
            <person name="Kovar C."/>
            <person name="Mandapat C."/>
            <person name="Pham C."/>
            <person name="Qu C."/>
            <person name="Jing C."/>
            <person name="Bess C."/>
            <person name="Bandaranaike D."/>
            <person name="Ngo D."/>
            <person name="Ongeri F."/>
            <person name="Arias F."/>
            <person name="Lara F."/>
            <person name="Weissenberger G."/>
            <person name="Kamau G."/>
            <person name="Han H."/>
            <person name="Shen H."/>
            <person name="Dinh H."/>
            <person name="Khalil I."/>
            <person name="Jones J."/>
            <person name="Shafer J."/>
            <person name="Jayaseelan J."/>
            <person name="Quiroz J."/>
            <person name="Blankenburg K."/>
            <person name="Nguyen L."/>
            <person name="Jackson L."/>
            <person name="Francisco L."/>
            <person name="Tang L.-Y."/>
            <person name="Pu L.-L."/>
            <person name="Perales L."/>
            <person name="Lorensuhewa L."/>
            <person name="Munidasa M."/>
            <person name="Coyle M."/>
            <person name="Taylor M."/>
            <person name="Puazo M."/>
            <person name="Firestine M."/>
            <person name="Scheel M."/>
            <person name="Javaid M."/>
            <person name="Wang M."/>
            <person name="Li M."/>
            <person name="Tabassum N."/>
            <person name="Saada N."/>
            <person name="Osuji N."/>
            <person name="Aqrawi P."/>
            <person name="Fu Q."/>
            <person name="Thornton R."/>
            <person name="Raj R."/>
            <person name="Goodspeed R."/>
            <person name="Mata R."/>
            <person name="Najjar R."/>
            <person name="Gubbala S."/>
            <person name="Lee S."/>
            <person name="Denson S."/>
            <person name="Patil S."/>
            <person name="Macmil S."/>
            <person name="Qi S."/>
            <person name="Matskevitch T."/>
            <person name="Palculict T."/>
            <person name="Mathew T."/>
            <person name="Vee V."/>
            <person name="Velamala V."/>
            <person name="Korchina V."/>
            <person name="Cai W."/>
            <person name="Liu W."/>
            <person name="Dai W."/>
            <person name="Zou X."/>
            <person name="Zhu Y."/>
            <person name="Zhang Y."/>
            <person name="Wu Y.-Q."/>
            <person name="Xin Y."/>
            <person name="Nazarath L."/>
            <person name="Kovar C."/>
            <person name="Han Y."/>
            <person name="Muzny D."/>
            <person name="Gibbs R."/>
        </authorList>
    </citation>
    <scope>NUCLEOTIDE SEQUENCE [LARGE SCALE GENOMIC DNA]</scope>
    <source>
        <strain evidence="11">Jacobina</strain>
    </source>
</reference>
<dbReference type="InterPro" id="IPR050895">
    <property type="entry name" value="XK-related_scramblase"/>
</dbReference>
<sequence>MRWVHFEELYGEFGERNHREILKIISLRWFLNKERLTQRKTQQAHAITQTATERHHQDGKQSVTQIVRWCFIPKNIVILLHCTLVGIVWRYAKLLAPVELQNVKHEVRDLCMLRLIHAFCESAPMLLLQLHILVSDHLTRDLFAGASAELRPKILRESTTVSGLVVEGTEAPAINSHAFRELNIVSAALSLFSVCWALASFSKNVRLQNVHRLILTWLGVIFQLLWRLGTITSRMISLIIYGSFYYYWTFLVIILHWVSMFLWIISPKNVFHGERISRFRKCLLAALIAFVYVFAYINLQEVNHRQKMVIFYTVMFLENLLLVGLWIFGIWAERPDGWYWIVVIMLLTFAAGIFFMFLYYRFFHIRRLGYEINGIYPSKPSINCGNCYCNGKEHEHKLPPKVDLNSKSYYQGIPGVFSCRFINPIGMAATKRKKKKPTTFVPSLSITELAASAQQNGQPPSGPMMVPFWKKQIAALQYAGSSENESSVSSRIDIHQKLQEKKQKQLAELQIIEEEIKQGKLGGPVQSVPMNGSDGGTKVSLPKEPIPKAKNHRNITPLGWPNPMMADANDSLADLPYLQQNYAENYPENAMIKESNLPHILSLASKRKVDSPSAYLQQKPEKISKKLSDNSDITDSLQRQLKIMNSGESQASRCMPPPTYRGAYSPETVFNRARNYNRGVPLEMHRPRQITGTYCTNLEASYIDKASFPFNVVPPPRNRDPQQQQRDRPAIPGIANQRYVGENENEVVLSPHYLERSVKGTKCDGGGNYSHYNGNDDSFLNHLAQQNGPSDIDSQVSLPRSYTLPREFKYYRRNRSKKLKQEDIFVTSNNSSDGDVDSIEDTESEQNYNIPPNMCRNLNCNNLLHANDTAMNYLNDIRLRESASPRAMLNGSGTPKESPDVSASDVIRQRSASAYQESSAMEEDNCLPDNVGNYSNALLRQLRIQLYNDRKSGIFRHETKL</sequence>
<evidence type="ECO:0000256" key="5">
    <source>
        <dbReference type="ARBA" id="ARBA00022989"/>
    </source>
</evidence>
<dbReference type="PANTHER" id="PTHR16024:SF4">
    <property type="entry name" value="XK-RELATED PROTEIN"/>
    <property type="match status" value="1"/>
</dbReference>
<dbReference type="InterPro" id="IPR018629">
    <property type="entry name" value="XK-rel"/>
</dbReference>
<reference evidence="9" key="2">
    <citation type="journal article" date="2020" name="BMC">
        <title>Leishmania infection induces a limited differential gene expression in the sand fly midgut.</title>
        <authorList>
            <person name="Coutinho-Abreu I.V."/>
            <person name="Serafim T.D."/>
            <person name="Meneses C."/>
            <person name="Kamhawi S."/>
            <person name="Oliveira F."/>
            <person name="Valenzuela J.G."/>
        </authorList>
    </citation>
    <scope>NUCLEOTIDE SEQUENCE</scope>
    <source>
        <strain evidence="9">Jacobina</strain>
        <tissue evidence="9">Midgut</tissue>
    </source>
</reference>
<dbReference type="Proteomes" id="UP000092461">
    <property type="component" value="Unassembled WGS sequence"/>
</dbReference>
<keyword evidence="6 7" id="KW-0472">Membrane</keyword>
<dbReference type="PANTHER" id="PTHR16024">
    <property type="entry name" value="XK-RELATED PROTEIN"/>
    <property type="match status" value="1"/>
</dbReference>
<keyword evidence="11" id="KW-1185">Reference proteome</keyword>
<feature type="transmembrane region" description="Helical" evidence="7">
    <location>
        <begin position="213"/>
        <end position="232"/>
    </location>
</feature>
<evidence type="ECO:0000256" key="7">
    <source>
        <dbReference type="RuleBase" id="RU910716"/>
    </source>
</evidence>
<dbReference type="Pfam" id="PF09815">
    <property type="entry name" value="XK-related"/>
    <property type="match status" value="1"/>
</dbReference>
<feature type="transmembrane region" description="Helical" evidence="7">
    <location>
        <begin position="182"/>
        <end position="201"/>
    </location>
</feature>
<keyword evidence="5 7" id="KW-1133">Transmembrane helix</keyword>
<feature type="compositionally biased region" description="Basic and acidic residues" evidence="8">
    <location>
        <begin position="717"/>
        <end position="729"/>
    </location>
</feature>
<feature type="region of interest" description="Disordered" evidence="8">
    <location>
        <begin position="522"/>
        <end position="560"/>
    </location>
</feature>
<dbReference type="VEuPathDB" id="VectorBase:LLOJ010832"/>
<evidence type="ECO:0000256" key="6">
    <source>
        <dbReference type="ARBA" id="ARBA00023136"/>
    </source>
</evidence>
<feature type="transmembrane region" description="Helical" evidence="7">
    <location>
        <begin position="338"/>
        <end position="360"/>
    </location>
</feature>
<protein>
    <recommendedName>
        <fullName evidence="7">XK-related protein</fullName>
    </recommendedName>
</protein>
<dbReference type="EMBL" id="GITU01010021">
    <property type="protein sequence ID" value="MBC1178724.1"/>
    <property type="molecule type" value="Transcribed_RNA"/>
</dbReference>
<evidence type="ECO:0000313" key="11">
    <source>
        <dbReference type="Proteomes" id="UP000092461"/>
    </source>
</evidence>
<evidence type="ECO:0000313" key="9">
    <source>
        <dbReference type="EMBL" id="MBC1178724.1"/>
    </source>
</evidence>
<dbReference type="AlphaFoldDB" id="A0A240SY32"/>
<dbReference type="GO" id="GO:0005886">
    <property type="term" value="C:plasma membrane"/>
    <property type="evidence" value="ECO:0007669"/>
    <property type="project" value="UniProtKB-SubCell"/>
</dbReference>
<feature type="transmembrane region" description="Helical" evidence="7">
    <location>
        <begin position="244"/>
        <end position="266"/>
    </location>
</feature>
<feature type="region of interest" description="Disordered" evidence="8">
    <location>
        <begin position="712"/>
        <end position="733"/>
    </location>
</feature>
<dbReference type="VEuPathDB" id="VectorBase:LLONM1_010720"/>
<keyword evidence="3" id="KW-1003">Cell membrane</keyword>
<comment type="similarity">
    <text evidence="2 7">Belongs to the XK family.</text>
</comment>
<dbReference type="EMBL" id="AJWK01030434">
    <property type="status" value="NOT_ANNOTATED_CDS"/>
    <property type="molecule type" value="Genomic_DNA"/>
</dbReference>
<accession>A0A240SY32</accession>
<dbReference type="EnsemblMetazoa" id="LLOJ010832-RA">
    <property type="protein sequence ID" value="LLOJ010832-PA"/>
    <property type="gene ID" value="LLOJ010832"/>
</dbReference>
<evidence type="ECO:0000256" key="4">
    <source>
        <dbReference type="ARBA" id="ARBA00022692"/>
    </source>
</evidence>
<reference evidence="10" key="3">
    <citation type="submission" date="2020-05" db="UniProtKB">
        <authorList>
            <consortium name="EnsemblMetazoa"/>
        </authorList>
    </citation>
    <scope>IDENTIFICATION</scope>
    <source>
        <strain evidence="10">Jacobina</strain>
    </source>
</reference>
<organism evidence="10 11">
    <name type="scientific">Lutzomyia longipalpis</name>
    <name type="common">Sand fly</name>
    <dbReference type="NCBI Taxonomy" id="7200"/>
    <lineage>
        <taxon>Eukaryota</taxon>
        <taxon>Metazoa</taxon>
        <taxon>Ecdysozoa</taxon>
        <taxon>Arthropoda</taxon>
        <taxon>Hexapoda</taxon>
        <taxon>Insecta</taxon>
        <taxon>Pterygota</taxon>
        <taxon>Neoptera</taxon>
        <taxon>Endopterygota</taxon>
        <taxon>Diptera</taxon>
        <taxon>Nematocera</taxon>
        <taxon>Psychodoidea</taxon>
        <taxon>Psychodidae</taxon>
        <taxon>Lutzomyia</taxon>
        <taxon>Lutzomyia</taxon>
    </lineage>
</organism>
<feature type="transmembrane region" description="Helical" evidence="7">
    <location>
        <begin position="278"/>
        <end position="297"/>
    </location>
</feature>
<proteinExistence type="inferred from homology"/>
<keyword evidence="4 7" id="KW-0812">Transmembrane</keyword>
<feature type="transmembrane region" description="Helical" evidence="7">
    <location>
        <begin position="309"/>
        <end position="332"/>
    </location>
</feature>
<name>A0A240SY32_LUTLO</name>
<comment type="subcellular location">
    <subcellularLocation>
        <location evidence="1">Cell membrane</location>
        <topology evidence="1">Multi-pass membrane protein</topology>
    </subcellularLocation>
    <subcellularLocation>
        <location evidence="7">Membrane</location>
        <topology evidence="7">Multi-pass membrane protein</topology>
    </subcellularLocation>
</comment>
<evidence type="ECO:0000256" key="8">
    <source>
        <dbReference type="SAM" id="MobiDB-lite"/>
    </source>
</evidence>
<evidence type="ECO:0000256" key="1">
    <source>
        <dbReference type="ARBA" id="ARBA00004651"/>
    </source>
</evidence>
<evidence type="ECO:0000313" key="10">
    <source>
        <dbReference type="EnsemblMetazoa" id="LLOJ010832-PA"/>
    </source>
</evidence>
<evidence type="ECO:0000256" key="2">
    <source>
        <dbReference type="ARBA" id="ARBA00008789"/>
    </source>
</evidence>
<evidence type="ECO:0000256" key="3">
    <source>
        <dbReference type="ARBA" id="ARBA00022475"/>
    </source>
</evidence>